<evidence type="ECO:0000259" key="2">
    <source>
        <dbReference type="Pfam" id="PF00185"/>
    </source>
</evidence>
<protein>
    <recommendedName>
        <fullName evidence="2">Aspartate/ornithine carbamoyltransferase Asp/Orn-binding domain-containing protein</fullName>
    </recommendedName>
</protein>
<keyword evidence="1" id="KW-0808">Transferase</keyword>
<sequence length="88" mass="10010">LRIQNERQQQGYLPSLDEYSRVWGLSHDRFNKLSPHAFVMHPGPVNEGIEISSELMRNKNVLIEKQVANGVAVRMAILHKFATLGILT</sequence>
<evidence type="ECO:0000256" key="1">
    <source>
        <dbReference type="ARBA" id="ARBA00022679"/>
    </source>
</evidence>
<dbReference type="EMBL" id="UINC01043477">
    <property type="protein sequence ID" value="SVB47564.1"/>
    <property type="molecule type" value="Genomic_DNA"/>
</dbReference>
<dbReference type="AlphaFoldDB" id="A0A382EBX8"/>
<proteinExistence type="predicted"/>
<dbReference type="InterPro" id="IPR036901">
    <property type="entry name" value="Asp/Orn_carbamoylTrfase_sf"/>
</dbReference>
<gene>
    <name evidence="3" type="ORF">METZ01_LOCUS200418</name>
</gene>
<dbReference type="GO" id="GO:0006520">
    <property type="term" value="P:amino acid metabolic process"/>
    <property type="evidence" value="ECO:0007669"/>
    <property type="project" value="InterPro"/>
</dbReference>
<accession>A0A382EBX8</accession>
<organism evidence="3">
    <name type="scientific">marine metagenome</name>
    <dbReference type="NCBI Taxonomy" id="408172"/>
    <lineage>
        <taxon>unclassified sequences</taxon>
        <taxon>metagenomes</taxon>
        <taxon>ecological metagenomes</taxon>
    </lineage>
</organism>
<reference evidence="3" key="1">
    <citation type="submission" date="2018-05" db="EMBL/GenBank/DDBJ databases">
        <authorList>
            <person name="Lanie J.A."/>
            <person name="Ng W.-L."/>
            <person name="Kazmierczak K.M."/>
            <person name="Andrzejewski T.M."/>
            <person name="Davidsen T.M."/>
            <person name="Wayne K.J."/>
            <person name="Tettelin H."/>
            <person name="Glass J.I."/>
            <person name="Rusch D."/>
            <person name="Podicherti R."/>
            <person name="Tsui H.-C.T."/>
            <person name="Winkler M.E."/>
        </authorList>
    </citation>
    <scope>NUCLEOTIDE SEQUENCE</scope>
</reference>
<evidence type="ECO:0000313" key="3">
    <source>
        <dbReference type="EMBL" id="SVB47564.1"/>
    </source>
</evidence>
<dbReference type="SUPFAM" id="SSF53671">
    <property type="entry name" value="Aspartate/ornithine carbamoyltransferase"/>
    <property type="match status" value="1"/>
</dbReference>
<dbReference type="Pfam" id="PF00185">
    <property type="entry name" value="OTCace"/>
    <property type="match status" value="1"/>
</dbReference>
<dbReference type="GO" id="GO:0016597">
    <property type="term" value="F:amino acid binding"/>
    <property type="evidence" value="ECO:0007669"/>
    <property type="project" value="InterPro"/>
</dbReference>
<feature type="domain" description="Aspartate/ornithine carbamoyltransferase Asp/Orn-binding" evidence="2">
    <location>
        <begin position="14"/>
        <end position="79"/>
    </location>
</feature>
<feature type="non-terminal residue" evidence="3">
    <location>
        <position position="1"/>
    </location>
</feature>
<name>A0A382EBX8_9ZZZZ</name>
<dbReference type="GO" id="GO:0016743">
    <property type="term" value="F:carboxyl- or carbamoyltransferase activity"/>
    <property type="evidence" value="ECO:0007669"/>
    <property type="project" value="InterPro"/>
</dbReference>
<dbReference type="Gene3D" id="3.40.50.1370">
    <property type="entry name" value="Aspartate/ornithine carbamoyltransferase"/>
    <property type="match status" value="1"/>
</dbReference>
<dbReference type="InterPro" id="IPR006131">
    <property type="entry name" value="Asp_carbamoyltransf_Asp/Orn-bd"/>
</dbReference>